<dbReference type="GO" id="GO:0009897">
    <property type="term" value="C:external side of plasma membrane"/>
    <property type="evidence" value="ECO:0007669"/>
    <property type="project" value="TreeGrafter"/>
</dbReference>
<dbReference type="InterPro" id="IPR015321">
    <property type="entry name" value="TypeI_recpt_CBD"/>
</dbReference>
<dbReference type="SUPFAM" id="SSF49265">
    <property type="entry name" value="Fibronectin type III"/>
    <property type="match status" value="3"/>
</dbReference>
<evidence type="ECO:0000256" key="2">
    <source>
        <dbReference type="ARBA" id="ARBA00022692"/>
    </source>
</evidence>
<dbReference type="PANTHER" id="PTHR23037">
    <property type="entry name" value="CYTOKINE RECEPTOR"/>
    <property type="match status" value="1"/>
</dbReference>
<evidence type="ECO:0000313" key="11">
    <source>
        <dbReference type="Proteomes" id="UP001046870"/>
    </source>
</evidence>
<evidence type="ECO:0000256" key="8">
    <source>
        <dbReference type="SAM" id="Phobius"/>
    </source>
</evidence>
<keyword evidence="6" id="KW-0675">Receptor</keyword>
<dbReference type="InterPro" id="IPR003961">
    <property type="entry name" value="FN3_dom"/>
</dbReference>
<dbReference type="GO" id="GO:0004896">
    <property type="term" value="F:cytokine receptor activity"/>
    <property type="evidence" value="ECO:0007669"/>
    <property type="project" value="TreeGrafter"/>
</dbReference>
<dbReference type="OrthoDB" id="9826641at2759"/>
<feature type="domain" description="Fibronectin type-III" evidence="9">
    <location>
        <begin position="267"/>
        <end position="366"/>
    </location>
</feature>
<evidence type="ECO:0000256" key="4">
    <source>
        <dbReference type="ARBA" id="ARBA00022989"/>
    </source>
</evidence>
<dbReference type="AlphaFoldDB" id="A0A9D3TBY1"/>
<keyword evidence="2 8" id="KW-0812">Transmembrane</keyword>
<evidence type="ECO:0000256" key="6">
    <source>
        <dbReference type="ARBA" id="ARBA00023170"/>
    </source>
</evidence>
<evidence type="ECO:0000256" key="3">
    <source>
        <dbReference type="ARBA" id="ARBA00022729"/>
    </source>
</evidence>
<keyword evidence="3" id="KW-0732">Signal</keyword>
<evidence type="ECO:0000256" key="1">
    <source>
        <dbReference type="ARBA" id="ARBA00004479"/>
    </source>
</evidence>
<comment type="subcellular location">
    <subcellularLocation>
        <location evidence="1">Membrane</location>
        <topology evidence="1">Single-pass type I membrane protein</topology>
    </subcellularLocation>
</comment>
<feature type="transmembrane region" description="Helical" evidence="8">
    <location>
        <begin position="388"/>
        <end position="411"/>
    </location>
</feature>
<reference evidence="10" key="1">
    <citation type="submission" date="2021-01" db="EMBL/GenBank/DDBJ databases">
        <authorList>
            <person name="Zahm M."/>
            <person name="Roques C."/>
            <person name="Cabau C."/>
            <person name="Klopp C."/>
            <person name="Donnadieu C."/>
            <person name="Jouanno E."/>
            <person name="Lampietro C."/>
            <person name="Louis A."/>
            <person name="Herpin A."/>
            <person name="Echchiki A."/>
            <person name="Berthelot C."/>
            <person name="Parey E."/>
            <person name="Roest-Crollius H."/>
            <person name="Braasch I."/>
            <person name="Postlethwait J."/>
            <person name="Bobe J."/>
            <person name="Montfort J."/>
            <person name="Bouchez O."/>
            <person name="Begum T."/>
            <person name="Mejri S."/>
            <person name="Adams A."/>
            <person name="Chen W.-J."/>
            <person name="Guiguen Y."/>
        </authorList>
    </citation>
    <scope>NUCLEOTIDE SEQUENCE</scope>
    <source>
        <strain evidence="10">YG-15Mar2019-1</strain>
        <tissue evidence="10">Brain</tissue>
    </source>
</reference>
<keyword evidence="5 8" id="KW-0472">Membrane</keyword>
<evidence type="ECO:0000313" key="10">
    <source>
        <dbReference type="EMBL" id="KAG7484750.1"/>
    </source>
</evidence>
<keyword evidence="7" id="KW-0325">Glycoprotein</keyword>
<dbReference type="Gene3D" id="2.60.40.10">
    <property type="entry name" value="Immunoglobulins"/>
    <property type="match status" value="3"/>
</dbReference>
<protein>
    <recommendedName>
        <fullName evidence="9">Fibronectin type-III domain-containing protein</fullName>
    </recommendedName>
</protein>
<comment type="caution">
    <text evidence="10">The sequence shown here is derived from an EMBL/GenBank/DDBJ whole genome shotgun (WGS) entry which is preliminary data.</text>
</comment>
<keyword evidence="4 8" id="KW-1133">Transmembrane helix</keyword>
<dbReference type="PANTHER" id="PTHR23037:SF45">
    <property type="entry name" value="INTERLEUKIN 13 RECEPTOR SUBUNIT ALPHA 2"/>
    <property type="match status" value="1"/>
</dbReference>
<organism evidence="10 11">
    <name type="scientific">Megalops atlanticus</name>
    <name type="common">Tarpon</name>
    <name type="synonym">Clupea gigantea</name>
    <dbReference type="NCBI Taxonomy" id="7932"/>
    <lineage>
        <taxon>Eukaryota</taxon>
        <taxon>Metazoa</taxon>
        <taxon>Chordata</taxon>
        <taxon>Craniata</taxon>
        <taxon>Vertebrata</taxon>
        <taxon>Euteleostomi</taxon>
        <taxon>Actinopterygii</taxon>
        <taxon>Neopterygii</taxon>
        <taxon>Teleostei</taxon>
        <taxon>Elopiformes</taxon>
        <taxon>Megalopidae</taxon>
        <taxon>Megalops</taxon>
    </lineage>
</organism>
<keyword evidence="11" id="KW-1185">Reference proteome</keyword>
<gene>
    <name evidence="10" type="ORF">MATL_G00053320</name>
</gene>
<dbReference type="Proteomes" id="UP001046870">
    <property type="component" value="Chromosome 3"/>
</dbReference>
<dbReference type="InterPro" id="IPR036116">
    <property type="entry name" value="FN3_sf"/>
</dbReference>
<evidence type="ECO:0000259" key="9">
    <source>
        <dbReference type="PROSITE" id="PS50853"/>
    </source>
</evidence>
<sequence>MLLCVGLKELEELWTSLLTRVGFIITGPVIRTMKYEGMMELSAMLALLLTWSQFIASYGITVDPPVNLEMTDPGHLGHLHIHWTLPASLENLTDCLVRFQLQFFNTYEDTWVTIRTTQLSYSAQFDLEKDARVRVSTLLRGPCVNGSEVYSLPVEAVLKPLRKGSMGSKVKGLSCIFYQKEYMECTWEKGDKEPPHPQYNLFFWHRGMQQAMECPEYMHFHGARTGCSFNWDSLMEFTDFNICVNGSSFHRPIRPAYFTLQIQNHVKPAAIKTLNLETLPSGHLHLEWASSKGKISDICLEYEVESRHKGLFGELLQRNITRETTLTFLSMDQGGSHCFRVRSRVHQFCADSSFWSEWSQPSCLPVDAPHASVSLTELEEAYNPTRETILLCTLAISVIVLFTLSLCLWNFRRMLKIYNGKKGVFFFPYGTKGDFTSPSIGANAAYA</sequence>
<evidence type="ECO:0000256" key="5">
    <source>
        <dbReference type="ARBA" id="ARBA00023136"/>
    </source>
</evidence>
<dbReference type="PROSITE" id="PS50853">
    <property type="entry name" value="FN3"/>
    <property type="match status" value="1"/>
</dbReference>
<dbReference type="EMBL" id="JAFDVH010000003">
    <property type="protein sequence ID" value="KAG7484750.1"/>
    <property type="molecule type" value="Genomic_DNA"/>
</dbReference>
<name>A0A9D3TBY1_MEGAT</name>
<dbReference type="InterPro" id="IPR013783">
    <property type="entry name" value="Ig-like_fold"/>
</dbReference>
<proteinExistence type="predicted"/>
<evidence type="ECO:0000256" key="7">
    <source>
        <dbReference type="ARBA" id="ARBA00023180"/>
    </source>
</evidence>
<accession>A0A9D3TBY1</accession>
<dbReference type="Pfam" id="PF09240">
    <property type="entry name" value="IL6Ra-bind"/>
    <property type="match status" value="1"/>
</dbReference>